<reference evidence="2" key="1">
    <citation type="submission" date="2011-03" db="EMBL/GenBank/DDBJ databases">
        <title>The genome sequence of Vavraia culicis strain floridensis.</title>
        <authorList>
            <consortium name="The Broad Institute Genome Sequencing Platform"/>
            <person name="Cuomo C."/>
            <person name="Becnel J."/>
            <person name="Sanscrainte N."/>
            <person name="Young S.K."/>
            <person name="Zeng Q."/>
            <person name="Gargeya S."/>
            <person name="Fitzgerald M."/>
            <person name="Haas B."/>
            <person name="Abouelleil A."/>
            <person name="Alvarado L."/>
            <person name="Arachchi H.M."/>
            <person name="Berlin A."/>
            <person name="Chapman S.B."/>
            <person name="Gearin G."/>
            <person name="Goldberg J."/>
            <person name="Griggs A."/>
            <person name="Gujja S."/>
            <person name="Hansen M."/>
            <person name="Heiman D."/>
            <person name="Howarth C."/>
            <person name="Larimer J."/>
            <person name="Lui A."/>
            <person name="MacDonald P.J.P."/>
            <person name="McCowen C."/>
            <person name="Montmayeur A."/>
            <person name="Murphy C."/>
            <person name="Neiman D."/>
            <person name="Pearson M."/>
            <person name="Priest M."/>
            <person name="Roberts A."/>
            <person name="Saif S."/>
            <person name="Shea T."/>
            <person name="Sisk P."/>
            <person name="Stolte C."/>
            <person name="Sykes S."/>
            <person name="Wortman J."/>
            <person name="Nusbaum C."/>
            <person name="Birren B."/>
        </authorList>
    </citation>
    <scope>NUCLEOTIDE SEQUENCE [LARGE SCALE GENOMIC DNA]</scope>
    <source>
        <strain evidence="2">floridensis</strain>
    </source>
</reference>
<dbReference type="Proteomes" id="UP000011081">
    <property type="component" value="Unassembled WGS sequence"/>
</dbReference>
<sequence>MPMKIFSLHRFIATVHHKGLKNEAMLLTQLYRSFLTPHARACTVVLPMVILTGNTSCLKCSTVPHTVSRSKYFKGLTRPRSGLPRHCQGRERTYFSTNGTSIHLLVQQHDLCSTAINALTQTMRSALFFRFSGTFVNLFC</sequence>
<dbReference type="VEuPathDB" id="MicrosporidiaDB:VCUG_00358"/>
<protein>
    <submittedName>
        <fullName evidence="1">Uncharacterized protein</fullName>
    </submittedName>
</protein>
<dbReference type="RefSeq" id="XP_008073379.1">
    <property type="nucleotide sequence ID" value="XM_008075188.1"/>
</dbReference>
<dbReference type="HOGENOM" id="CLU_1836634_0_0_1"/>
<gene>
    <name evidence="1" type="ORF">VCUG_00358</name>
</gene>
<dbReference type="EMBL" id="GL877407">
    <property type="protein sequence ID" value="ELA48120.1"/>
    <property type="molecule type" value="Genomic_DNA"/>
</dbReference>
<name>L2GYE7_VAVCU</name>
<keyword evidence="2" id="KW-1185">Reference proteome</keyword>
<dbReference type="AlphaFoldDB" id="L2GYE7"/>
<accession>L2GYE7</accession>
<dbReference type="InParanoid" id="L2GYE7"/>
<evidence type="ECO:0000313" key="1">
    <source>
        <dbReference type="EMBL" id="ELA48120.1"/>
    </source>
</evidence>
<dbReference type="GeneID" id="19878245"/>
<organism evidence="1 2">
    <name type="scientific">Vavraia culicis (isolate floridensis)</name>
    <name type="common">Microsporidian parasite</name>
    <dbReference type="NCBI Taxonomy" id="948595"/>
    <lineage>
        <taxon>Eukaryota</taxon>
        <taxon>Fungi</taxon>
        <taxon>Fungi incertae sedis</taxon>
        <taxon>Microsporidia</taxon>
        <taxon>Pleistophoridae</taxon>
        <taxon>Vavraia</taxon>
    </lineage>
</organism>
<evidence type="ECO:0000313" key="2">
    <source>
        <dbReference type="Proteomes" id="UP000011081"/>
    </source>
</evidence>
<proteinExistence type="predicted"/>